<organism evidence="5 6">
    <name type="scientific">Clostridium intestinale DSM 6191</name>
    <dbReference type="NCBI Taxonomy" id="1121320"/>
    <lineage>
        <taxon>Bacteria</taxon>
        <taxon>Bacillati</taxon>
        <taxon>Bacillota</taxon>
        <taxon>Clostridia</taxon>
        <taxon>Eubacteriales</taxon>
        <taxon>Clostridiaceae</taxon>
        <taxon>Clostridium</taxon>
    </lineage>
</organism>
<dbReference type="AlphaFoldDB" id="A0A1M5WP56"/>
<evidence type="ECO:0000313" key="6">
    <source>
        <dbReference type="Proteomes" id="UP000184241"/>
    </source>
</evidence>
<dbReference type="Pfam" id="PF07261">
    <property type="entry name" value="DnaB_2"/>
    <property type="match status" value="1"/>
</dbReference>
<gene>
    <name evidence="5" type="ORF">SAMN02745941_01187</name>
</gene>
<feature type="domain" description="Phage replisome organiser N-terminal" evidence="4">
    <location>
        <begin position="28"/>
        <end position="141"/>
    </location>
</feature>
<accession>A0A1M5WP56</accession>
<dbReference type="EMBL" id="FQXU01000004">
    <property type="protein sequence ID" value="SHH89340.1"/>
    <property type="molecule type" value="Genomic_DNA"/>
</dbReference>
<dbReference type="NCBIfam" id="TIGR01714">
    <property type="entry name" value="phage_rep_org_N"/>
    <property type="match status" value="1"/>
</dbReference>
<sequence length="326" mass="37797">MEGLKKFQVVLFLNEGEGFMADNRKYYYLKLKDNFFDSEEIKILESLPNGIYYSNLLIKLYLKSLKYDGALRFNDFIPYDENMIATITNLNIDTVKSGLNILNSMKLIERLDDGTMYMMNIQSFIGKSSSEADRKRLYRERIEEEKTLIGQGKRENSGQMSQKSPKDVSETNGTFLDKHSPERELENKDKELEFKERDREKESSNNQNEDIESLSQGLLSYFSGITGDTEEISLTEVKVSIAKYGVEHVKMAMNTALKRSKPTMKYINGILRNWEKEGYPLKGEEDFNGGINENNETGTGEKYNLKKQWGRTLTERERNEICEEIL</sequence>
<dbReference type="PANTHER" id="PTHR37293">
    <property type="entry name" value="PHAGE REPLICATION PROTEIN-RELATED"/>
    <property type="match status" value="1"/>
</dbReference>
<reference evidence="5 6" key="1">
    <citation type="submission" date="2016-11" db="EMBL/GenBank/DDBJ databases">
        <authorList>
            <person name="Jaros S."/>
            <person name="Januszkiewicz K."/>
            <person name="Wedrychowicz H."/>
        </authorList>
    </citation>
    <scope>NUCLEOTIDE SEQUENCE [LARGE SCALE GENOMIC DNA]</scope>
    <source>
        <strain evidence="5 6">DSM 6191</strain>
    </source>
</reference>
<dbReference type="InterPro" id="IPR010056">
    <property type="entry name" value="Phage_rep_org__N"/>
</dbReference>
<dbReference type="InterPro" id="IPR034829">
    <property type="entry name" value="DnaD-like_sf"/>
</dbReference>
<evidence type="ECO:0000313" key="5">
    <source>
        <dbReference type="EMBL" id="SHH89340.1"/>
    </source>
</evidence>
<dbReference type="Gene3D" id="1.10.10.630">
    <property type="entry name" value="DnaD domain-like"/>
    <property type="match status" value="1"/>
</dbReference>
<dbReference type="InterPro" id="IPR053162">
    <property type="entry name" value="DnaD"/>
</dbReference>
<dbReference type="Pfam" id="PF09681">
    <property type="entry name" value="Phage_rep_org_N"/>
    <property type="match status" value="1"/>
</dbReference>
<feature type="domain" description="DnaB/C C-terminal" evidence="3">
    <location>
        <begin position="243"/>
        <end position="278"/>
    </location>
</feature>
<evidence type="ECO:0000256" key="1">
    <source>
        <dbReference type="ARBA" id="ARBA00093462"/>
    </source>
</evidence>
<proteinExistence type="inferred from homology"/>
<evidence type="ECO:0000256" key="2">
    <source>
        <dbReference type="SAM" id="MobiDB-lite"/>
    </source>
</evidence>
<name>A0A1M5WP56_9CLOT</name>
<feature type="region of interest" description="Disordered" evidence="2">
    <location>
        <begin position="148"/>
        <end position="212"/>
    </location>
</feature>
<evidence type="ECO:0000259" key="4">
    <source>
        <dbReference type="Pfam" id="PF09681"/>
    </source>
</evidence>
<dbReference type="Proteomes" id="UP000184241">
    <property type="component" value="Unassembled WGS sequence"/>
</dbReference>
<dbReference type="NCBIfam" id="TIGR01446">
    <property type="entry name" value="DnaD_dom"/>
    <property type="match status" value="1"/>
</dbReference>
<dbReference type="InterPro" id="IPR006343">
    <property type="entry name" value="DnaB/C_C"/>
</dbReference>
<dbReference type="SUPFAM" id="SSF158499">
    <property type="entry name" value="DnaD domain-like"/>
    <property type="match status" value="1"/>
</dbReference>
<evidence type="ECO:0000259" key="3">
    <source>
        <dbReference type="Pfam" id="PF07261"/>
    </source>
</evidence>
<dbReference type="PANTHER" id="PTHR37293:SF7">
    <property type="entry name" value="HYPOTHETICAL PHAGE PROTEIN"/>
    <property type="match status" value="1"/>
</dbReference>
<comment type="similarity">
    <text evidence="1">Belongs to the DnaB/DnaD family.</text>
</comment>
<protein>
    <submittedName>
        <fullName evidence="5">Phage replisome organizer, putative, N-terminal region</fullName>
    </submittedName>
</protein>
<feature type="compositionally biased region" description="Basic and acidic residues" evidence="2">
    <location>
        <begin position="176"/>
        <end position="203"/>
    </location>
</feature>